<dbReference type="Pfam" id="PF26133">
    <property type="entry name" value="DUF8039"/>
    <property type="match status" value="1"/>
</dbReference>
<dbReference type="PANTHER" id="PTHR33018:SF30">
    <property type="entry name" value="OS02G0502850 PROTEIN"/>
    <property type="match status" value="1"/>
</dbReference>
<evidence type="ECO:0000256" key="1">
    <source>
        <dbReference type="ARBA" id="ARBA00005234"/>
    </source>
</evidence>
<evidence type="ECO:0000256" key="4">
    <source>
        <dbReference type="SAM" id="MobiDB-lite"/>
    </source>
</evidence>
<evidence type="ECO:0000259" key="5">
    <source>
        <dbReference type="Pfam" id="PF02902"/>
    </source>
</evidence>
<feature type="domain" description="Ubiquitin-like protease family profile" evidence="5">
    <location>
        <begin position="626"/>
        <end position="712"/>
    </location>
</feature>
<evidence type="ECO:0000313" key="8">
    <source>
        <dbReference type="Proteomes" id="UP000823388"/>
    </source>
</evidence>
<protein>
    <recommendedName>
        <fullName evidence="9">Ubiquitin-like protease family profile domain-containing protein</fullName>
    </recommendedName>
</protein>
<proteinExistence type="inferred from homology"/>
<keyword evidence="2" id="KW-0645">Protease</keyword>
<evidence type="ECO:0008006" key="9">
    <source>
        <dbReference type="Google" id="ProtNLM"/>
    </source>
</evidence>
<dbReference type="Gene3D" id="3.40.395.10">
    <property type="entry name" value="Adenoviral Proteinase, Chain A"/>
    <property type="match status" value="1"/>
</dbReference>
<name>A0A8T0VAG2_PANVG</name>
<dbReference type="Proteomes" id="UP000823388">
    <property type="component" value="Chromosome 2N"/>
</dbReference>
<feature type="region of interest" description="Disordered" evidence="4">
    <location>
        <begin position="503"/>
        <end position="531"/>
    </location>
</feature>
<dbReference type="Pfam" id="PF02902">
    <property type="entry name" value="Peptidase_C48"/>
    <property type="match status" value="1"/>
</dbReference>
<feature type="compositionally biased region" description="Low complexity" evidence="4">
    <location>
        <begin position="440"/>
        <end position="465"/>
    </location>
</feature>
<dbReference type="SUPFAM" id="SSF54001">
    <property type="entry name" value="Cysteine proteinases"/>
    <property type="match status" value="1"/>
</dbReference>
<dbReference type="PANTHER" id="PTHR33018">
    <property type="entry name" value="OS10G0338966 PROTEIN-RELATED"/>
    <property type="match status" value="1"/>
</dbReference>
<evidence type="ECO:0000256" key="2">
    <source>
        <dbReference type="ARBA" id="ARBA00022670"/>
    </source>
</evidence>
<feature type="compositionally biased region" description="Polar residues" evidence="4">
    <location>
        <begin position="271"/>
        <end position="283"/>
    </location>
</feature>
<sequence>MRRHILRLRKLAGLIARQKLSLVLSKFNSLSKADKWRLFDQYVTPFLEFPAQMKTAGFKQVMKRTAKSWRTHKSNFKYCVEFVKLKQSEAAQEESTKGKVLREKNVHNHHMGSSGYEGKLAKWEEEDRKLDALGIPNPRDEYPDGRPRYWLRARSTLEISEGTARIRWNQESTKRVAEQIIEKQQHAESSGISWVREQDILTSCLGPEQPGRVRGVSSYKGWKDAWPQFSSMYRKRKRTASVDVEKIKAELWAEIQPISRNPSPAPGRRSSCASASEPTNVDGNNKEDHHEDMNLMREDVENREDQHDDMDLLMRSRELDLDSIDVLTDPTPCALLIYPGGYQIEVARGLVYPKQTELHTVPILDEHVVVKVEYVHINFDDHVLKPPPNDETLTLGQALLQKIQWNRHHIIVNPKSLDGSSQNVSTSLIPSKDPSKDIARSASGAKSAAAEKPSKSSQPKAAAAAADKKAAADPDKKVAATAAIDKNASAAPEKKKAAAASAAVGKASAGEKKKAASTTAKESKKQPSSVWTKAHPKFTYGQAILTEAELLVAGPFTVELHNYYMKGCQGNKKNGIVVKYRRQHFWCDRDTEVFLVGFDDLYDPFKLDALDVSLLRYFTLSLLQETKSKAMPVGFLDPELMSLSNITSDKSYVVDYLGRALNHYAKKEIIMFPHNPSGHWILVVIIPKWSKVLCFDSLRSKARDHTLLKECHQQSAGNTCGFYTAYNMLEAMEILGMDNSLVQ</sequence>
<evidence type="ECO:0000259" key="6">
    <source>
        <dbReference type="Pfam" id="PF26133"/>
    </source>
</evidence>
<evidence type="ECO:0000313" key="7">
    <source>
        <dbReference type="EMBL" id="KAG2632210.1"/>
    </source>
</evidence>
<dbReference type="InterPro" id="IPR038765">
    <property type="entry name" value="Papain-like_cys_pep_sf"/>
</dbReference>
<comment type="similarity">
    <text evidence="1">Belongs to the peptidase C48 family.</text>
</comment>
<organism evidence="7 8">
    <name type="scientific">Panicum virgatum</name>
    <name type="common">Blackwell switchgrass</name>
    <dbReference type="NCBI Taxonomy" id="38727"/>
    <lineage>
        <taxon>Eukaryota</taxon>
        <taxon>Viridiplantae</taxon>
        <taxon>Streptophyta</taxon>
        <taxon>Embryophyta</taxon>
        <taxon>Tracheophyta</taxon>
        <taxon>Spermatophyta</taxon>
        <taxon>Magnoliopsida</taxon>
        <taxon>Liliopsida</taxon>
        <taxon>Poales</taxon>
        <taxon>Poaceae</taxon>
        <taxon>PACMAD clade</taxon>
        <taxon>Panicoideae</taxon>
        <taxon>Panicodae</taxon>
        <taxon>Paniceae</taxon>
        <taxon>Panicinae</taxon>
        <taxon>Panicum</taxon>
        <taxon>Panicum sect. Hiantes</taxon>
    </lineage>
</organism>
<evidence type="ECO:0000256" key="3">
    <source>
        <dbReference type="ARBA" id="ARBA00022801"/>
    </source>
</evidence>
<accession>A0A8T0VAG2</accession>
<dbReference type="InterPro" id="IPR003653">
    <property type="entry name" value="Peptidase_C48_C"/>
</dbReference>
<feature type="compositionally biased region" description="Basic and acidic residues" evidence="4">
    <location>
        <begin position="466"/>
        <end position="475"/>
    </location>
</feature>
<dbReference type="AlphaFoldDB" id="A0A8T0VAG2"/>
<comment type="caution">
    <text evidence="7">The sequence shown here is derived from an EMBL/GenBank/DDBJ whole genome shotgun (WGS) entry which is preliminary data.</text>
</comment>
<reference evidence="7" key="1">
    <citation type="submission" date="2020-05" db="EMBL/GenBank/DDBJ databases">
        <title>WGS assembly of Panicum virgatum.</title>
        <authorList>
            <person name="Lovell J.T."/>
            <person name="Jenkins J."/>
            <person name="Shu S."/>
            <person name="Juenger T.E."/>
            <person name="Schmutz J."/>
        </authorList>
    </citation>
    <scope>NUCLEOTIDE SEQUENCE</scope>
    <source>
        <strain evidence="7">AP13</strain>
    </source>
</reference>
<dbReference type="GO" id="GO:0006508">
    <property type="term" value="P:proteolysis"/>
    <property type="evidence" value="ECO:0007669"/>
    <property type="project" value="UniProtKB-KW"/>
</dbReference>
<gene>
    <name evidence="7" type="ORF">PVAP13_2NG070792</name>
</gene>
<dbReference type="InterPro" id="IPR058352">
    <property type="entry name" value="DUF8039"/>
</dbReference>
<feature type="domain" description="DUF8039" evidence="6">
    <location>
        <begin position="322"/>
        <end position="412"/>
    </location>
</feature>
<feature type="compositionally biased region" description="Polar residues" evidence="4">
    <location>
        <begin position="418"/>
        <end position="429"/>
    </location>
</feature>
<keyword evidence="3" id="KW-0378">Hydrolase</keyword>
<dbReference type="GO" id="GO:0008234">
    <property type="term" value="F:cysteine-type peptidase activity"/>
    <property type="evidence" value="ECO:0007669"/>
    <property type="project" value="InterPro"/>
</dbReference>
<keyword evidence="8" id="KW-1185">Reference proteome</keyword>
<feature type="region of interest" description="Disordered" evidence="4">
    <location>
        <begin position="414"/>
        <end position="475"/>
    </location>
</feature>
<dbReference type="EMBL" id="CM029040">
    <property type="protein sequence ID" value="KAG2632210.1"/>
    <property type="molecule type" value="Genomic_DNA"/>
</dbReference>
<feature type="region of interest" description="Disordered" evidence="4">
    <location>
        <begin position="258"/>
        <end position="289"/>
    </location>
</feature>